<name>A0ABD2A054_VESSQ</name>
<protein>
    <submittedName>
        <fullName evidence="2">Uncharacterized protein</fullName>
    </submittedName>
</protein>
<evidence type="ECO:0000313" key="2">
    <source>
        <dbReference type="EMBL" id="KAL2713979.1"/>
    </source>
</evidence>
<gene>
    <name evidence="2" type="ORF">V1478_016536</name>
</gene>
<comment type="caution">
    <text evidence="2">The sequence shown here is derived from an EMBL/GenBank/DDBJ whole genome shotgun (WGS) entry which is preliminary data.</text>
</comment>
<proteinExistence type="predicted"/>
<accession>A0ABD2A054</accession>
<organism evidence="2 3">
    <name type="scientific">Vespula squamosa</name>
    <name type="common">Southern yellow jacket</name>
    <name type="synonym">Wasp</name>
    <dbReference type="NCBI Taxonomy" id="30214"/>
    <lineage>
        <taxon>Eukaryota</taxon>
        <taxon>Metazoa</taxon>
        <taxon>Ecdysozoa</taxon>
        <taxon>Arthropoda</taxon>
        <taxon>Hexapoda</taxon>
        <taxon>Insecta</taxon>
        <taxon>Pterygota</taxon>
        <taxon>Neoptera</taxon>
        <taxon>Endopterygota</taxon>
        <taxon>Hymenoptera</taxon>
        <taxon>Apocrita</taxon>
        <taxon>Aculeata</taxon>
        <taxon>Vespoidea</taxon>
        <taxon>Vespidae</taxon>
        <taxon>Vespinae</taxon>
        <taxon>Vespula</taxon>
    </lineage>
</organism>
<feature type="region of interest" description="Disordered" evidence="1">
    <location>
        <begin position="22"/>
        <end position="42"/>
    </location>
</feature>
<keyword evidence="3" id="KW-1185">Reference proteome</keyword>
<evidence type="ECO:0000313" key="3">
    <source>
        <dbReference type="Proteomes" id="UP001607302"/>
    </source>
</evidence>
<dbReference type="Proteomes" id="UP001607302">
    <property type="component" value="Unassembled WGS sequence"/>
</dbReference>
<dbReference type="AlphaFoldDB" id="A0ABD2A054"/>
<reference evidence="2 3" key="1">
    <citation type="journal article" date="2024" name="Ann. Entomol. Soc. Am.">
        <title>Genomic analyses of the southern and eastern yellowjacket wasps (Hymenoptera: Vespidae) reveal evolutionary signatures of social life.</title>
        <authorList>
            <person name="Catto M.A."/>
            <person name="Caine P.B."/>
            <person name="Orr S.E."/>
            <person name="Hunt B.G."/>
            <person name="Goodisman M.A.D."/>
        </authorList>
    </citation>
    <scope>NUCLEOTIDE SEQUENCE [LARGE SCALE GENOMIC DNA]</scope>
    <source>
        <strain evidence="2">233</strain>
        <tissue evidence="2">Head and thorax</tissue>
    </source>
</reference>
<evidence type="ECO:0000256" key="1">
    <source>
        <dbReference type="SAM" id="MobiDB-lite"/>
    </source>
</evidence>
<dbReference type="EMBL" id="JAUDFV010000157">
    <property type="protein sequence ID" value="KAL2713979.1"/>
    <property type="molecule type" value="Genomic_DNA"/>
</dbReference>
<sequence>MDFREFSMGYRLWVEKEMRRRLASGRRDGRRENGGVKEEGLGDWRKSSRDSYKVILSESQLAIFPREIDKPVNSWPLWPSTASDGASNDAVR</sequence>